<dbReference type="PATRIC" id="fig|1122985.7.peg.3382"/>
<reference evidence="1 2" key="1">
    <citation type="submission" date="2013-08" db="EMBL/GenBank/DDBJ databases">
        <authorList>
            <person name="Weinstock G."/>
            <person name="Sodergren E."/>
            <person name="Wylie T."/>
            <person name="Fulton L."/>
            <person name="Fulton R."/>
            <person name="Fronick C."/>
            <person name="O'Laughlin M."/>
            <person name="Godfrey J."/>
            <person name="Miner T."/>
            <person name="Herter B."/>
            <person name="Appelbaum E."/>
            <person name="Cordes M."/>
            <person name="Lek S."/>
            <person name="Wollam A."/>
            <person name="Pepin K.H."/>
            <person name="Palsikar V.B."/>
            <person name="Mitreva M."/>
            <person name="Wilson R.K."/>
        </authorList>
    </citation>
    <scope>NUCLEOTIDE SEQUENCE [LARGE SCALE GENOMIC DNA]</scope>
    <source>
        <strain evidence="1 2">ATCC 15930</strain>
    </source>
</reference>
<dbReference type="AlphaFoldDB" id="A0A069QDI9"/>
<proteinExistence type="predicted"/>
<evidence type="ECO:0000313" key="2">
    <source>
        <dbReference type="Proteomes" id="UP000027442"/>
    </source>
</evidence>
<organism evidence="1 2">
    <name type="scientific">Hoylesella loescheii DSM 19665 = JCM 12249 = ATCC 15930</name>
    <dbReference type="NCBI Taxonomy" id="1122985"/>
    <lineage>
        <taxon>Bacteria</taxon>
        <taxon>Pseudomonadati</taxon>
        <taxon>Bacteroidota</taxon>
        <taxon>Bacteroidia</taxon>
        <taxon>Bacteroidales</taxon>
        <taxon>Prevotellaceae</taxon>
        <taxon>Hoylesella</taxon>
    </lineage>
</organism>
<sequence length="49" mass="5735">MCCALFANRVDKRSVEVLSHGLFTLLLSRSFVLYCWWGVPLCCLVRLEW</sequence>
<accession>A0A069QDI9</accession>
<dbReference type="EMBL" id="JNGW01000146">
    <property type="protein sequence ID" value="KDR50687.1"/>
    <property type="molecule type" value="Genomic_DNA"/>
</dbReference>
<keyword evidence="2" id="KW-1185">Reference proteome</keyword>
<gene>
    <name evidence="1" type="ORF">HMPREF1991_03263</name>
</gene>
<protein>
    <submittedName>
        <fullName evidence="1">Uncharacterized protein</fullName>
    </submittedName>
</protein>
<evidence type="ECO:0000313" key="1">
    <source>
        <dbReference type="EMBL" id="KDR50687.1"/>
    </source>
</evidence>
<comment type="caution">
    <text evidence="1">The sequence shown here is derived from an EMBL/GenBank/DDBJ whole genome shotgun (WGS) entry which is preliminary data.</text>
</comment>
<dbReference type="Proteomes" id="UP000027442">
    <property type="component" value="Unassembled WGS sequence"/>
</dbReference>
<dbReference type="HOGENOM" id="CLU_3139161_0_0_10"/>
<name>A0A069QDI9_HOYLO</name>